<evidence type="ECO:0000313" key="2">
    <source>
        <dbReference type="EMBL" id="MDP5307539.1"/>
    </source>
</evidence>
<proteinExistence type="predicted"/>
<feature type="region of interest" description="Disordered" evidence="1">
    <location>
        <begin position="298"/>
        <end position="327"/>
    </location>
</feature>
<protein>
    <recommendedName>
        <fullName evidence="4">Sulfotransferase family protein</fullName>
    </recommendedName>
</protein>
<name>A0ABT9JCH9_9RHOB</name>
<accession>A0ABT9JCH9</accession>
<evidence type="ECO:0000313" key="3">
    <source>
        <dbReference type="Proteomes" id="UP001224997"/>
    </source>
</evidence>
<gene>
    <name evidence="2" type="ORF">Q5Y72_10590</name>
</gene>
<dbReference type="InterPro" id="IPR027417">
    <property type="entry name" value="P-loop_NTPase"/>
</dbReference>
<keyword evidence="3" id="KW-1185">Reference proteome</keyword>
<dbReference type="Gene3D" id="3.40.50.300">
    <property type="entry name" value="P-loop containing nucleotide triphosphate hydrolases"/>
    <property type="match status" value="1"/>
</dbReference>
<dbReference type="SUPFAM" id="SSF52540">
    <property type="entry name" value="P-loop containing nucleoside triphosphate hydrolases"/>
    <property type="match status" value="1"/>
</dbReference>
<dbReference type="Proteomes" id="UP001224997">
    <property type="component" value="Unassembled WGS sequence"/>
</dbReference>
<sequence>MSRVPPIAAILAARDMLRAEDVPPPRDGQAEPLAQVLEDCAGSRAVAPGPAPIRAIHHLACTGGTLISRCLATLPNTTLLSEIDPLSTLQGAAGKQQFRPSDLIYAAGFSLRPPDAATTADIFCAGLRELHRGLARQGGYLCVRAHSHSQFCTGADPDGRPGMHQLLQRVAPVRGVVTVRHPLDSYLSLGLNGWLHFEPATLDEYARRYLMFLDAHDDLALFRYEDFTAAPDDTLAAICAVLDLPVLRQVEQLYGLAMLSGDSGRQTRQITSRPRRAVPADIALEARASRRYGLLCERLGYPPEPETPSREAPEAASASRGDDDEPS</sequence>
<reference evidence="2 3" key="1">
    <citation type="submission" date="2023-08" db="EMBL/GenBank/DDBJ databases">
        <authorList>
            <person name="Park J.-S."/>
        </authorList>
    </citation>
    <scope>NUCLEOTIDE SEQUENCE [LARGE SCALE GENOMIC DNA]</scope>
    <source>
        <strain evidence="2 3">2205BS29-5</strain>
    </source>
</reference>
<dbReference type="RefSeq" id="WP_305963390.1">
    <property type="nucleotide sequence ID" value="NZ_JAVAMQ010000008.1"/>
</dbReference>
<dbReference type="EMBL" id="JAVAMQ010000008">
    <property type="protein sequence ID" value="MDP5307539.1"/>
    <property type="molecule type" value="Genomic_DNA"/>
</dbReference>
<evidence type="ECO:0000256" key="1">
    <source>
        <dbReference type="SAM" id="MobiDB-lite"/>
    </source>
</evidence>
<evidence type="ECO:0008006" key="4">
    <source>
        <dbReference type="Google" id="ProtNLM"/>
    </source>
</evidence>
<comment type="caution">
    <text evidence="2">The sequence shown here is derived from an EMBL/GenBank/DDBJ whole genome shotgun (WGS) entry which is preliminary data.</text>
</comment>
<organism evidence="2 3">
    <name type="scientific">Paracoccus spongiarum</name>
    <dbReference type="NCBI Taxonomy" id="3064387"/>
    <lineage>
        <taxon>Bacteria</taxon>
        <taxon>Pseudomonadati</taxon>
        <taxon>Pseudomonadota</taxon>
        <taxon>Alphaproteobacteria</taxon>
        <taxon>Rhodobacterales</taxon>
        <taxon>Paracoccaceae</taxon>
        <taxon>Paracoccus</taxon>
    </lineage>
</organism>